<accession>A0A1G9GVJ9</accession>
<name>A0A1G9GVJ9_9BACL</name>
<dbReference type="Proteomes" id="UP000199008">
    <property type="component" value="Unassembled WGS sequence"/>
</dbReference>
<evidence type="ECO:0000259" key="1">
    <source>
        <dbReference type="Pfam" id="PF10740"/>
    </source>
</evidence>
<dbReference type="EMBL" id="FNFY01000019">
    <property type="protein sequence ID" value="SDL04740.1"/>
    <property type="molecule type" value="Genomic_DNA"/>
</dbReference>
<evidence type="ECO:0000313" key="2">
    <source>
        <dbReference type="EMBL" id="SDL04740.1"/>
    </source>
</evidence>
<dbReference type="InterPro" id="IPR019676">
    <property type="entry name" value="DUF2529"/>
</dbReference>
<organism evidence="2 3">
    <name type="scientific">Lacicoccus qingdaonensis</name>
    <dbReference type="NCBI Taxonomy" id="576118"/>
    <lineage>
        <taxon>Bacteria</taxon>
        <taxon>Bacillati</taxon>
        <taxon>Bacillota</taxon>
        <taxon>Bacilli</taxon>
        <taxon>Bacillales</taxon>
        <taxon>Salinicoccaceae</taxon>
        <taxon>Lacicoccus</taxon>
    </lineage>
</organism>
<sequence>MLNYYIGVINMDKILQTQLVNIYNHIDAQEEEIEIAARLLSQAVHGEGDIVIKTFHDFTHLEPLLLHGELKLGNPSSFSAFENIDTPDRMLVVANTFDEEVKTFIDELRSRDIDFVLVSNYNRHENETLDNVHHYIDLSSPRPLIPTPNFDKIVNPYMNAFTYLYYHLYVLIDEMTNDDY</sequence>
<proteinExistence type="predicted"/>
<protein>
    <recommendedName>
        <fullName evidence="1">DUF2529 domain-containing protein</fullName>
    </recommendedName>
</protein>
<dbReference type="Gene3D" id="3.40.50.10490">
    <property type="entry name" value="Glucose-6-phosphate isomerase like protein, domain 1"/>
    <property type="match status" value="1"/>
</dbReference>
<dbReference type="STRING" id="576118.SAMN05216216_11927"/>
<dbReference type="Pfam" id="PF10740">
    <property type="entry name" value="DUF2529"/>
    <property type="match status" value="1"/>
</dbReference>
<gene>
    <name evidence="2" type="ORF">SAMN05216216_11927</name>
</gene>
<evidence type="ECO:0000313" key="3">
    <source>
        <dbReference type="Proteomes" id="UP000199008"/>
    </source>
</evidence>
<dbReference type="AlphaFoldDB" id="A0A1G9GVJ9"/>
<reference evidence="3" key="1">
    <citation type="submission" date="2016-10" db="EMBL/GenBank/DDBJ databases">
        <authorList>
            <person name="Varghese N."/>
            <person name="Submissions S."/>
        </authorList>
    </citation>
    <scope>NUCLEOTIDE SEQUENCE [LARGE SCALE GENOMIC DNA]</scope>
    <source>
        <strain evidence="3">CGMCC 1.8895</strain>
    </source>
</reference>
<keyword evidence="3" id="KW-1185">Reference proteome</keyword>
<feature type="domain" description="DUF2529" evidence="1">
    <location>
        <begin position="11"/>
        <end position="176"/>
    </location>
</feature>